<keyword evidence="2" id="KW-1185">Reference proteome</keyword>
<dbReference type="KEGG" id="ljf:FI9785_813"/>
<dbReference type="HOGENOM" id="CLU_2142698_0_0_9"/>
<dbReference type="AlphaFoldDB" id="D0R3M3"/>
<evidence type="ECO:0000313" key="2">
    <source>
        <dbReference type="Proteomes" id="UP000002627"/>
    </source>
</evidence>
<reference evidence="1 2" key="1">
    <citation type="journal article" date="2009" name="J. Bacteriol.">
        <title>Complete genome sequence of Lactobacillus johnsonii FI9785, a competitive exclusion agent against pathogens in poultry.</title>
        <authorList>
            <person name="Wegmann U."/>
            <person name="Overweg K."/>
            <person name="Horn N."/>
            <person name="Goesmann A."/>
            <person name="Narbad A."/>
            <person name="Gasson M.J."/>
            <person name="Shearman C."/>
        </authorList>
    </citation>
    <scope>NUCLEOTIDE SEQUENCE [LARGE SCALE GENOMIC DNA]</scope>
    <source>
        <strain evidence="1 2">FI9785</strain>
    </source>
</reference>
<sequence length="112" mass="13253">MKIKELEEKLNSITSDDLNFTVKEEKEKRIATKLNGDTLDLEQIYKGEIIIYTGRKKYKEELLKIMPPHKEFDFWYVDTETTACLFDTTALVAYINVLKIVLKFLEEKNKEE</sequence>
<accession>D0R3M3</accession>
<proteinExistence type="predicted"/>
<name>D0R3M3_LACJF</name>
<protein>
    <submittedName>
        <fullName evidence="1">Uncharacterized protein</fullName>
    </submittedName>
</protein>
<evidence type="ECO:0000313" key="1">
    <source>
        <dbReference type="EMBL" id="CAX66686.1"/>
    </source>
</evidence>
<dbReference type="GeneID" id="64334046"/>
<dbReference type="EMBL" id="FN298497">
    <property type="protein sequence ID" value="CAX66686.1"/>
    <property type="molecule type" value="Genomic_DNA"/>
</dbReference>
<organism evidence="1 2">
    <name type="scientific">Lactobacillus johnsonii (strain FI9785)</name>
    <dbReference type="NCBI Taxonomy" id="633699"/>
    <lineage>
        <taxon>Bacteria</taxon>
        <taxon>Bacillati</taxon>
        <taxon>Bacillota</taxon>
        <taxon>Bacilli</taxon>
        <taxon>Lactobacillales</taxon>
        <taxon>Lactobacillaceae</taxon>
        <taxon>Lactobacillus</taxon>
    </lineage>
</organism>
<dbReference type="Proteomes" id="UP000002627">
    <property type="component" value="Chromosome"/>
</dbReference>
<dbReference type="RefSeq" id="WP_012845995.1">
    <property type="nucleotide sequence ID" value="NC_013504.1"/>
</dbReference>
<gene>
    <name evidence="1" type="primary">ps111</name>
    <name evidence="1" type="ordered locus">FI9785_813</name>
</gene>